<dbReference type="AlphaFoldDB" id="A0A087BN20"/>
<evidence type="ECO:0000259" key="1">
    <source>
        <dbReference type="Pfam" id="PF06114"/>
    </source>
</evidence>
<reference evidence="2 3" key="1">
    <citation type="submission" date="2014-03" db="EMBL/GenBank/DDBJ databases">
        <title>Genomics of Bifidobacteria.</title>
        <authorList>
            <person name="Ventura M."/>
            <person name="Milani C."/>
            <person name="Lugli G.A."/>
        </authorList>
    </citation>
    <scope>NUCLEOTIDE SEQUENCE [LARGE SCALE GENOMIC DNA]</scope>
    <source>
        <strain evidence="2 3">LMG 11592</strain>
    </source>
</reference>
<evidence type="ECO:0000313" key="3">
    <source>
        <dbReference type="Proteomes" id="UP000029014"/>
    </source>
</evidence>
<feature type="domain" description="IrrE N-terminal-like" evidence="1">
    <location>
        <begin position="10"/>
        <end position="106"/>
    </location>
</feature>
<gene>
    <name evidence="2" type="ORF">BMIN_0315</name>
</gene>
<dbReference type="Proteomes" id="UP000029014">
    <property type="component" value="Unassembled WGS sequence"/>
</dbReference>
<name>A0A087BN20_9BIFI</name>
<keyword evidence="3" id="KW-1185">Reference proteome</keyword>
<sequence>MSYGDMRRFADSLGVAVCSRSLPGELEGFYHAPTNLIVIDRSMDYTMKRCTLTHELVHWSHGDSTCVPVIHTRIENRTRRETATLLVSPTDYALAETMYEGDVALIALELDVTEQVVKDYQRLVIPRLTHV</sequence>
<dbReference type="STRING" id="1693.BMIN_0315"/>
<protein>
    <recommendedName>
        <fullName evidence="1">IrrE N-terminal-like domain-containing protein</fullName>
    </recommendedName>
</protein>
<comment type="caution">
    <text evidence="2">The sequence shown here is derived from an EMBL/GenBank/DDBJ whole genome shotgun (WGS) entry which is preliminary data.</text>
</comment>
<dbReference type="InterPro" id="IPR010359">
    <property type="entry name" value="IrrE_HExxH"/>
</dbReference>
<proteinExistence type="predicted"/>
<dbReference type="Gene3D" id="1.10.10.2910">
    <property type="match status" value="1"/>
</dbReference>
<dbReference type="eggNOG" id="ENOG502ZX0Y">
    <property type="taxonomic scope" value="Bacteria"/>
</dbReference>
<evidence type="ECO:0000313" key="2">
    <source>
        <dbReference type="EMBL" id="KFI72420.1"/>
    </source>
</evidence>
<dbReference type="EMBL" id="JGZD01000009">
    <property type="protein sequence ID" value="KFI72420.1"/>
    <property type="molecule type" value="Genomic_DNA"/>
</dbReference>
<organism evidence="2 3">
    <name type="scientific">Bifidobacterium minimum</name>
    <dbReference type="NCBI Taxonomy" id="1693"/>
    <lineage>
        <taxon>Bacteria</taxon>
        <taxon>Bacillati</taxon>
        <taxon>Actinomycetota</taxon>
        <taxon>Actinomycetes</taxon>
        <taxon>Bifidobacteriales</taxon>
        <taxon>Bifidobacteriaceae</taxon>
        <taxon>Bifidobacterium</taxon>
    </lineage>
</organism>
<dbReference type="Pfam" id="PF06114">
    <property type="entry name" value="Peptidase_M78"/>
    <property type="match status" value="1"/>
</dbReference>
<accession>A0A087BN20</accession>